<sequence length="641" mass="71907">MSLVEAAQKADTAFSHIPIIDLQNISNSDPGVRLALAKQIRDTCINVGFLYVKNHGIPEPLIEKALSASKSFFSLPTDKKLEIDIRKTPNFKGYTPLLSSNNDPENAGDMHEGFEFGWEEMVAKENDEKRANDGAMAGANIWPDGPPGFREDVLGYYHAAVALGKKLFPLFALALDLPEDFFDDKTKNAAAIMRVLHYPPQTGPVDDRVIGIGAHTDFECFTILWQEPDVQALQVLNTQKRWIDAPPIPGTLVVNLGDQFARWTNDIFKSTVHRAVNRSGVRRYSIPLFFGTDYDVRLEPIPSCISEESPLKYEVVTAGDYVKERLKNLDLQNVSHSDISIRKDLAKQIRDACINVGFLYVRNHGIPETVIERAVSAAQSFFALPTEKKLELDIRKTPNFRGYYPLLHHTLDPDNAGDMHEGFEIGWEEIVPKLNDQKRANDGAMAGGNVWPDNLPGFREDVLSYYHAAVELGRKLFPLFALALDLDDDFFEDKTKSSAANMNMLHYPPQTGPVNDKVIGIGAHTDFQCFTILWQQPEIQALQVLNTQNQWIDAPPIPGTLVVNIADQFARWTNDIFKSTVHRATNRSGVHRYSIALFFGTDYDVKLEPIPSCISEGHPPKYEVVTAGDYVKERLKAAYDH</sequence>
<evidence type="ECO:0000259" key="5">
    <source>
        <dbReference type="PROSITE" id="PS51471"/>
    </source>
</evidence>
<dbReference type="InterPro" id="IPR005123">
    <property type="entry name" value="Oxoglu/Fe-dep_dioxygenase_dom"/>
</dbReference>
<dbReference type="PANTHER" id="PTHR10209">
    <property type="entry name" value="OXIDOREDUCTASE, 2OG-FE II OXYGENASE FAMILY PROTEIN"/>
    <property type="match status" value="1"/>
</dbReference>
<organism evidence="6 7">
    <name type="scientific">Meripilus lineatus</name>
    <dbReference type="NCBI Taxonomy" id="2056292"/>
    <lineage>
        <taxon>Eukaryota</taxon>
        <taxon>Fungi</taxon>
        <taxon>Dikarya</taxon>
        <taxon>Basidiomycota</taxon>
        <taxon>Agaricomycotina</taxon>
        <taxon>Agaricomycetes</taxon>
        <taxon>Polyporales</taxon>
        <taxon>Meripilaceae</taxon>
        <taxon>Meripilus</taxon>
    </lineage>
</organism>
<evidence type="ECO:0000313" key="6">
    <source>
        <dbReference type="EMBL" id="KAJ3477939.1"/>
    </source>
</evidence>
<dbReference type="GO" id="GO:0016491">
    <property type="term" value="F:oxidoreductase activity"/>
    <property type="evidence" value="ECO:0007669"/>
    <property type="project" value="UniProtKB-KW"/>
</dbReference>
<evidence type="ECO:0000256" key="1">
    <source>
        <dbReference type="ARBA" id="ARBA00008056"/>
    </source>
</evidence>
<comment type="caution">
    <text evidence="6">The sequence shown here is derived from an EMBL/GenBank/DDBJ whole genome shotgun (WGS) entry which is preliminary data.</text>
</comment>
<protein>
    <recommendedName>
        <fullName evidence="5">Fe2OG dioxygenase domain-containing protein</fullName>
    </recommendedName>
</protein>
<dbReference type="GO" id="GO:0046872">
    <property type="term" value="F:metal ion binding"/>
    <property type="evidence" value="ECO:0007669"/>
    <property type="project" value="UniProtKB-KW"/>
</dbReference>
<feature type="domain" description="Fe2OG dioxygenase" evidence="5">
    <location>
        <begin position="496"/>
        <end position="601"/>
    </location>
</feature>
<dbReference type="PRINTS" id="PR00682">
    <property type="entry name" value="IPNSYNTHASE"/>
</dbReference>
<gene>
    <name evidence="6" type="ORF">NLI96_g10114</name>
</gene>
<keyword evidence="7" id="KW-1185">Reference proteome</keyword>
<reference evidence="6" key="1">
    <citation type="submission" date="2022-07" db="EMBL/GenBank/DDBJ databases">
        <title>Genome Sequence of Physisporinus lineatus.</title>
        <authorList>
            <person name="Buettner E."/>
        </authorList>
    </citation>
    <scope>NUCLEOTIDE SEQUENCE</scope>
    <source>
        <strain evidence="6">VT162</strain>
    </source>
</reference>
<accession>A0AAD5UYR5</accession>
<dbReference type="PROSITE" id="PS51471">
    <property type="entry name" value="FE2OG_OXY"/>
    <property type="match status" value="2"/>
</dbReference>
<dbReference type="PANTHER" id="PTHR10209:SF881">
    <property type="entry name" value="FI07970P-RELATED"/>
    <property type="match status" value="1"/>
</dbReference>
<dbReference type="Gene3D" id="2.60.120.330">
    <property type="entry name" value="B-lactam Antibiotic, Isopenicillin N Synthase, Chain"/>
    <property type="match status" value="2"/>
</dbReference>
<dbReference type="InterPro" id="IPR027443">
    <property type="entry name" value="IPNS-like_sf"/>
</dbReference>
<comment type="similarity">
    <text evidence="1">Belongs to the iron/ascorbate-dependent oxidoreductase family.</text>
</comment>
<dbReference type="Pfam" id="PF14226">
    <property type="entry name" value="DIOX_N"/>
    <property type="match status" value="2"/>
</dbReference>
<proteinExistence type="inferred from homology"/>
<keyword evidence="2" id="KW-0479">Metal-binding</keyword>
<feature type="domain" description="Fe2OG dioxygenase" evidence="5">
    <location>
        <begin position="188"/>
        <end position="292"/>
    </location>
</feature>
<dbReference type="InterPro" id="IPR044861">
    <property type="entry name" value="IPNS-like_FE2OG_OXY"/>
</dbReference>
<evidence type="ECO:0000256" key="4">
    <source>
        <dbReference type="ARBA" id="ARBA00023004"/>
    </source>
</evidence>
<dbReference type="AlphaFoldDB" id="A0AAD5UYR5"/>
<evidence type="ECO:0000256" key="3">
    <source>
        <dbReference type="ARBA" id="ARBA00023002"/>
    </source>
</evidence>
<keyword evidence="3" id="KW-0560">Oxidoreductase</keyword>
<dbReference type="Proteomes" id="UP001212997">
    <property type="component" value="Unassembled WGS sequence"/>
</dbReference>
<keyword evidence="4" id="KW-0408">Iron</keyword>
<dbReference type="InterPro" id="IPR026992">
    <property type="entry name" value="DIOX_N"/>
</dbReference>
<dbReference type="SUPFAM" id="SSF51197">
    <property type="entry name" value="Clavaminate synthase-like"/>
    <property type="match status" value="2"/>
</dbReference>
<dbReference type="Pfam" id="PF03171">
    <property type="entry name" value="2OG-FeII_Oxy"/>
    <property type="match status" value="2"/>
</dbReference>
<name>A0AAD5UYR5_9APHY</name>
<evidence type="ECO:0000256" key="2">
    <source>
        <dbReference type="ARBA" id="ARBA00022723"/>
    </source>
</evidence>
<evidence type="ECO:0000313" key="7">
    <source>
        <dbReference type="Proteomes" id="UP001212997"/>
    </source>
</evidence>
<dbReference type="EMBL" id="JANAWD010000551">
    <property type="protein sequence ID" value="KAJ3477939.1"/>
    <property type="molecule type" value="Genomic_DNA"/>
</dbReference>